<keyword evidence="1" id="KW-0677">Repeat</keyword>
<sequence length="1726" mass="184141">MDDELRRRGVHRVVEVWAGDRHGVSYGSGYAVADDLVLTARHVLDKGPPYRVRLFGDEREKDARVAWLPTGTLDAALLRVASSPWRNAPDSGALRWGRVGDSGVECCAHGFPRAQQRADGSREAETLEGRISRTTGALGGRYHVDITRAPPVSLGASASAWQGMSGAVLLGRGRELLGVVVEDPVMFGGRRLEAVSVSRLLDEPGFADLVRVYAHHVEEVHPWPEVRELDAWASGFLTPAWEDLDAPDVPDFKLLQPRHQRVGFVGREEQLGQLRRWWAGPEKFSVAVVTGDAGAGKTRLGIQLCREVTEQGWSAGFAGLGELARAGSTRIELVWPTLMVIDYPDGLTDDIGRLLARFAQPGRRGAPLRLLILDRAPGGAPDPRAGTPLPASVTWWTDLNRTTSGLVAHGTRDVIPLAAGRLRPPDRVTHARAALTAFGDGTVPAVLPDLSDEGYSNPLKVHLAVLLALRGQTSPTAAGTLQLFVARERARWQRRLAAHGIAGLGEAAPHHAVVLVTLTTPTREEAVELLTALDGFDRRDPVSRVRTSEWLQELFAGPGSRLAPLAPDLLAEQLLEDAGERLSPLVQRLYEHPARTPDHTVRMLDALQLAARQEDRRHVRTALHRLLAARLGTLVDEAAAQPQSQLPVLLDTAVERCASFDADRSLAAAAAAVRHRPPGPGSDRSVTALRRRVAALALAGYDARTDLTAGERAARVGLLTDLTAQHEALGEPGEATRHAERACAECAEDDPAARARVTYNLGTCLARGRAFRKALPWLQDAAGHYERLAARDPGHRPACADALINLALCHADLGQQAQAARALVRAMQFHDTGWWTEELRDLLLDLARRLDAEQGAGAASGAGDASDPLPEAGPGADGYCGCVGSDPARPKAHQDAGALEFAVARTVQGFGAHAPDRVRNALFPMLIPRLAANQARYLAFTQAEQLRVLAGGLARTGRPEVALAPAAESVALLRRFVVPAEPDKRWVLARGLGILADYSSQAGRLDDAIAYARQHVDERRALLPEDHAAYAPEDADHRYAEVFPPAPGTALASALGDLADLLCDAGRLDEAVGYGQEAVALYSELARRHPRLRPELGGAAAAHGSWLLQLGRPEEALDALRLAAGAFEELAAEDGQYAGLAAQVFTDLAWAQFPQERDGPARALGAARRAVELLGAAGEDERDEPAEAAALVCLGTALLVLDRTREAAEAARQAVALWRAAADGGDEAGAGLAHALSLTGLCHQRLNRHDLALATLREAEGVLAGLPVDNPVLNTVRGMALSALAAALIITGDPAGAEGAAARAVAAFDALEQEGGHAVTGPGRAEALVSLAQSRIHTGRPEEALDPLDRAAEDLRGYPADNPVVRAARGRLHYSRGLCLAGLGRPAEALRELAEAMGRPEDEADAGQALLRAEFLTVQGTCHTALGRPDVAAERLAMAVRLFAGVPADAAAAVVVPRARTLVLLAECLLALGDQRGAREAAEETLRLPAAASTTSAYAFFRAGAHLVLAQCGAQLGEPFGDHTDRCVGLLRALPEDPSLRPMLAKAVALQAVHLFNTALTTESEEEEEVLDAFRAALAVAQEAADRQREWPGEPEALAALGSMLHIAGACLSALDRPAEALDPLREATAVLRPLSDHPHIALELLGAVHRTALCHGRLGRHTEALEAYDEAVDLFTRPAEENPAAYAPQLLEVLDGRIRTLRELGRDDEAEAAQTWAARWRRSIT</sequence>
<proteinExistence type="predicted"/>
<evidence type="ECO:0000256" key="1">
    <source>
        <dbReference type="ARBA" id="ARBA00022737"/>
    </source>
</evidence>
<name>A0A926LBL3_9ACTN</name>
<dbReference type="PANTHER" id="PTHR44858:SF1">
    <property type="entry name" value="UDP-N-ACETYLGLUCOSAMINE--PEPTIDE N-ACETYLGLUCOSAMINYLTRANSFERASE SPINDLY-RELATED"/>
    <property type="match status" value="1"/>
</dbReference>
<dbReference type="RefSeq" id="WP_188185449.1">
    <property type="nucleotide sequence ID" value="NZ_JACVQF010000235.1"/>
</dbReference>
<dbReference type="InterPro" id="IPR050498">
    <property type="entry name" value="Ycf3"/>
</dbReference>
<reference evidence="3" key="1">
    <citation type="submission" date="2020-09" db="EMBL/GenBank/DDBJ databases">
        <title>Streptomyces grisecoloratus sp. nov., isolated from cotton soil.</title>
        <authorList>
            <person name="Xing L."/>
        </authorList>
    </citation>
    <scope>NUCLEOTIDE SEQUENCE</scope>
    <source>
        <strain evidence="3">TRM S81-3</strain>
    </source>
</reference>
<dbReference type="Gene3D" id="2.40.10.120">
    <property type="match status" value="1"/>
</dbReference>
<comment type="caution">
    <text evidence="3">The sequence shown here is derived from an EMBL/GenBank/DDBJ whole genome shotgun (WGS) entry which is preliminary data.</text>
</comment>
<dbReference type="SUPFAM" id="SSF50494">
    <property type="entry name" value="Trypsin-like serine proteases"/>
    <property type="match status" value="1"/>
</dbReference>
<dbReference type="Proteomes" id="UP000621210">
    <property type="component" value="Unassembled WGS sequence"/>
</dbReference>
<dbReference type="InterPro" id="IPR009003">
    <property type="entry name" value="Peptidase_S1_PA"/>
</dbReference>
<dbReference type="Pfam" id="PF13365">
    <property type="entry name" value="Trypsin_2"/>
    <property type="match status" value="1"/>
</dbReference>
<dbReference type="InterPro" id="IPR019734">
    <property type="entry name" value="TPR_rpt"/>
</dbReference>
<organism evidence="3 4">
    <name type="scientific">Streptomyces griseicoloratus</name>
    <dbReference type="NCBI Taxonomy" id="2752516"/>
    <lineage>
        <taxon>Bacteria</taxon>
        <taxon>Bacillati</taxon>
        <taxon>Actinomycetota</taxon>
        <taxon>Actinomycetes</taxon>
        <taxon>Kitasatosporales</taxon>
        <taxon>Streptomycetaceae</taxon>
        <taxon>Streptomyces</taxon>
    </lineage>
</organism>
<keyword evidence="2" id="KW-0802">TPR repeat</keyword>
<dbReference type="InterPro" id="IPR027417">
    <property type="entry name" value="P-loop_NTPase"/>
</dbReference>
<dbReference type="InterPro" id="IPR011990">
    <property type="entry name" value="TPR-like_helical_dom_sf"/>
</dbReference>
<gene>
    <name evidence="3" type="ORF">H0H10_36285</name>
</gene>
<protein>
    <submittedName>
        <fullName evidence="3">Trypsin-like peptidase domain-containing protein</fullName>
    </submittedName>
</protein>
<dbReference type="SMART" id="SM00028">
    <property type="entry name" value="TPR"/>
    <property type="match status" value="11"/>
</dbReference>
<reference evidence="3" key="2">
    <citation type="submission" date="2020-09" db="EMBL/GenBank/DDBJ databases">
        <authorList>
            <person name="Luo X."/>
        </authorList>
    </citation>
    <scope>NUCLEOTIDE SEQUENCE</scope>
    <source>
        <strain evidence="3">TRM S81-3</strain>
    </source>
</reference>
<accession>A0A926LBL3</accession>
<dbReference type="SUPFAM" id="SSF52540">
    <property type="entry name" value="P-loop containing nucleoside triphosphate hydrolases"/>
    <property type="match status" value="1"/>
</dbReference>
<dbReference type="EMBL" id="JACVQF010000235">
    <property type="protein sequence ID" value="MBD0424564.1"/>
    <property type="molecule type" value="Genomic_DNA"/>
</dbReference>
<keyword evidence="4" id="KW-1185">Reference proteome</keyword>
<evidence type="ECO:0000313" key="4">
    <source>
        <dbReference type="Proteomes" id="UP000621210"/>
    </source>
</evidence>
<dbReference type="PANTHER" id="PTHR44858">
    <property type="entry name" value="TETRATRICOPEPTIDE REPEAT PROTEIN 6"/>
    <property type="match status" value="1"/>
</dbReference>
<evidence type="ECO:0000313" key="3">
    <source>
        <dbReference type="EMBL" id="MBD0424564.1"/>
    </source>
</evidence>
<dbReference type="Gene3D" id="1.25.40.10">
    <property type="entry name" value="Tetratricopeptide repeat domain"/>
    <property type="match status" value="5"/>
</dbReference>
<dbReference type="SUPFAM" id="SSF48452">
    <property type="entry name" value="TPR-like"/>
    <property type="match status" value="6"/>
</dbReference>
<evidence type="ECO:0000256" key="2">
    <source>
        <dbReference type="ARBA" id="ARBA00022803"/>
    </source>
</evidence>